<feature type="transmembrane region" description="Helical" evidence="5">
    <location>
        <begin position="415"/>
        <end position="435"/>
    </location>
</feature>
<keyword evidence="3 5" id="KW-1133">Transmembrane helix</keyword>
<dbReference type="EMBL" id="BSXW01000169">
    <property type="protein sequence ID" value="GMF13749.1"/>
    <property type="molecule type" value="Genomic_DNA"/>
</dbReference>
<feature type="transmembrane region" description="Helical" evidence="5">
    <location>
        <begin position="254"/>
        <end position="278"/>
    </location>
</feature>
<reference evidence="7" key="1">
    <citation type="submission" date="2023-04" db="EMBL/GenBank/DDBJ databases">
        <title>Phytophthora lilii NBRC 32176.</title>
        <authorList>
            <person name="Ichikawa N."/>
            <person name="Sato H."/>
            <person name="Tonouchi N."/>
        </authorList>
    </citation>
    <scope>NUCLEOTIDE SEQUENCE</scope>
    <source>
        <strain evidence="7">NBRC 32176</strain>
    </source>
</reference>
<evidence type="ECO:0000313" key="7">
    <source>
        <dbReference type="EMBL" id="GMF13749.1"/>
    </source>
</evidence>
<evidence type="ECO:0000256" key="4">
    <source>
        <dbReference type="ARBA" id="ARBA00023136"/>
    </source>
</evidence>
<evidence type="ECO:0000313" key="8">
    <source>
        <dbReference type="Proteomes" id="UP001165083"/>
    </source>
</evidence>
<feature type="transmembrane region" description="Helical" evidence="5">
    <location>
        <begin position="95"/>
        <end position="114"/>
    </location>
</feature>
<dbReference type="Proteomes" id="UP001165083">
    <property type="component" value="Unassembled WGS sequence"/>
</dbReference>
<organism evidence="7 8">
    <name type="scientific">Phytophthora lilii</name>
    <dbReference type="NCBI Taxonomy" id="2077276"/>
    <lineage>
        <taxon>Eukaryota</taxon>
        <taxon>Sar</taxon>
        <taxon>Stramenopiles</taxon>
        <taxon>Oomycota</taxon>
        <taxon>Peronosporomycetes</taxon>
        <taxon>Peronosporales</taxon>
        <taxon>Peronosporaceae</taxon>
        <taxon>Phytophthora</taxon>
    </lineage>
</organism>
<dbReference type="GO" id="GO:0016020">
    <property type="term" value="C:membrane"/>
    <property type="evidence" value="ECO:0007669"/>
    <property type="project" value="UniProtKB-SubCell"/>
</dbReference>
<comment type="subcellular location">
    <subcellularLocation>
        <location evidence="1">Membrane</location>
        <topology evidence="1">Multi-pass membrane protein</topology>
    </subcellularLocation>
</comment>
<evidence type="ECO:0000259" key="6">
    <source>
        <dbReference type="Pfam" id="PF00916"/>
    </source>
</evidence>
<feature type="transmembrane region" description="Helical" evidence="5">
    <location>
        <begin position="152"/>
        <end position="173"/>
    </location>
</feature>
<evidence type="ECO:0000256" key="5">
    <source>
        <dbReference type="SAM" id="Phobius"/>
    </source>
</evidence>
<feature type="transmembrane region" description="Helical" evidence="5">
    <location>
        <begin position="185"/>
        <end position="207"/>
    </location>
</feature>
<feature type="transmembrane region" description="Helical" evidence="5">
    <location>
        <begin position="447"/>
        <end position="480"/>
    </location>
</feature>
<dbReference type="Gene3D" id="3.30.750.24">
    <property type="entry name" value="STAS domain"/>
    <property type="match status" value="1"/>
</dbReference>
<sequence>MYGAVGQTGVVNPASTEEWTGDINCPSLPLLSNTGTTTSSVNHAQTAAAPAKQLETLTNSLLYGVVNSIRAIPTMYGYAVIIFSHPSFGHFMPALSKLVIFSSAVHQLMFTMLSSMPFAIGQVQDAGLIFLSTMATSICNSLGDAVSPEAKVATTIVTIGIATALLGLCLVVMGRFKLAALASYLPMPVIGGYLAFIGIFCLYAGFALSTGLVINDFSSMVNMFSDLHNVLLCVPGFVGGATLLVVSQNFKNPFALSTAIMVMPVFFFLVLAIGSISLDEARDAGWVDPVEESASIPELISLFDFDLVHWDQIPQQIVTWLGMVFIVAFSSSLDVVAIEIDMGSKLKINHELETVGWSNVVSGLLGGYTGSYIFGQTIFTCRSKTNSRIVGACVILAEVVIVAVPVSVMSYVPRFFLAATLIFVALDLMLEWLVLAYRKMCLREWAVVWLSFLAINLVSLDVGMLIGVGIAVLNFLLSYVQVPVVDPPCLGSTEDDDDDDEQTLVETAVLTKNNGAIAHFEFRGYLFFGSVVQILERVQKGVFVRKSSPAVDEQSFLPTHTSSNPLVECLDGSPASESNVQPTEYVVMDFTRVSGMDATAARGAFLILKKYCVK</sequence>
<accession>A0A9W6TGI3</accession>
<keyword evidence="8" id="KW-1185">Reference proteome</keyword>
<comment type="caution">
    <text evidence="7">The sequence shown here is derived from an EMBL/GenBank/DDBJ whole genome shotgun (WGS) entry which is preliminary data.</text>
</comment>
<feature type="transmembrane region" description="Helical" evidence="5">
    <location>
        <begin position="317"/>
        <end position="338"/>
    </location>
</feature>
<dbReference type="InterPro" id="IPR036513">
    <property type="entry name" value="STAS_dom_sf"/>
</dbReference>
<dbReference type="InterPro" id="IPR052706">
    <property type="entry name" value="Membrane-Transporter-like"/>
</dbReference>
<dbReference type="OrthoDB" id="409725at2759"/>
<protein>
    <submittedName>
        <fullName evidence="7">Unnamed protein product</fullName>
    </submittedName>
</protein>
<evidence type="ECO:0000256" key="3">
    <source>
        <dbReference type="ARBA" id="ARBA00022989"/>
    </source>
</evidence>
<name>A0A9W6TGI3_9STRA</name>
<evidence type="ECO:0000256" key="1">
    <source>
        <dbReference type="ARBA" id="ARBA00004141"/>
    </source>
</evidence>
<feature type="domain" description="SLC26A/SulP transporter" evidence="6">
    <location>
        <begin position="60"/>
        <end position="432"/>
    </location>
</feature>
<dbReference type="Pfam" id="PF00916">
    <property type="entry name" value="Sulfate_transp"/>
    <property type="match status" value="1"/>
</dbReference>
<evidence type="ECO:0000256" key="2">
    <source>
        <dbReference type="ARBA" id="ARBA00022692"/>
    </source>
</evidence>
<feature type="transmembrane region" description="Helical" evidence="5">
    <location>
        <begin position="126"/>
        <end position="146"/>
    </location>
</feature>
<dbReference type="PANTHER" id="PTHR43310">
    <property type="entry name" value="SULFATE TRANSPORTER YBAR-RELATED"/>
    <property type="match status" value="1"/>
</dbReference>
<feature type="transmembrane region" description="Helical" evidence="5">
    <location>
        <begin position="61"/>
        <end position="83"/>
    </location>
</feature>
<feature type="transmembrane region" description="Helical" evidence="5">
    <location>
        <begin position="389"/>
        <end position="409"/>
    </location>
</feature>
<feature type="transmembrane region" description="Helical" evidence="5">
    <location>
        <begin position="227"/>
        <end position="247"/>
    </location>
</feature>
<dbReference type="AlphaFoldDB" id="A0A9W6TGI3"/>
<keyword evidence="4 5" id="KW-0472">Membrane</keyword>
<keyword evidence="2 5" id="KW-0812">Transmembrane</keyword>
<dbReference type="PANTHER" id="PTHR43310:SF2">
    <property type="entry name" value="SLC26A_SULP TRANSPORTER DOMAIN-CONTAINING PROTEIN"/>
    <property type="match status" value="1"/>
</dbReference>
<proteinExistence type="predicted"/>
<gene>
    <name evidence="7" type="ORF">Plil01_000419300</name>
</gene>
<dbReference type="InterPro" id="IPR011547">
    <property type="entry name" value="SLC26A/SulP_dom"/>
</dbReference>